<evidence type="ECO:0000313" key="2">
    <source>
        <dbReference type="Proteomes" id="UP000231896"/>
    </source>
</evidence>
<dbReference type="KEGG" id="eml:EMELA_v1c08160"/>
<dbReference type="EMBL" id="CP024964">
    <property type="protein sequence ID" value="ATZ18303.1"/>
    <property type="molecule type" value="Genomic_DNA"/>
</dbReference>
<reference evidence="1 2" key="1">
    <citation type="submission" date="2017-11" db="EMBL/GenBank/DDBJ databases">
        <title>Genome sequence of Entomoplasma melaleucae M1 (ATCC 49191).</title>
        <authorList>
            <person name="Lo W.-S."/>
            <person name="Gasparich G.E."/>
            <person name="Kuo C.-H."/>
        </authorList>
    </citation>
    <scope>NUCLEOTIDE SEQUENCE [LARGE SCALE GENOMIC DNA]</scope>
    <source>
        <strain evidence="1 2">M1</strain>
    </source>
</reference>
<organism evidence="1 2">
    <name type="scientific">Mesoplasma melaleucae</name>
    <dbReference type="NCBI Taxonomy" id="81459"/>
    <lineage>
        <taxon>Bacteria</taxon>
        <taxon>Bacillati</taxon>
        <taxon>Mycoplasmatota</taxon>
        <taxon>Mollicutes</taxon>
        <taxon>Entomoplasmatales</taxon>
        <taxon>Entomoplasmataceae</taxon>
        <taxon>Mesoplasma</taxon>
    </lineage>
</organism>
<accession>A0A2K8P083</accession>
<dbReference type="OrthoDB" id="391995at2"/>
<protein>
    <submittedName>
        <fullName evidence="1">Uncharacterized protein</fullName>
    </submittedName>
</protein>
<name>A0A2K8P083_9MOLU</name>
<dbReference type="RefSeq" id="WP_028124571.1">
    <property type="nucleotide sequence ID" value="NZ_CP024964.1"/>
</dbReference>
<sequence length="143" mass="17096">MHLLNSDQNLIYEIEQVKNSKIFPPFKINSVELSEKKKFETYYSGDLNLSILNNNDNYQIVYNGISELDEKTKIVNLKTGDKKLYIYPYNWNKKQELIIKLNIFDKEYIISNQIKSYAKFMQNIYLYKIINLMLILLKNTHIN</sequence>
<dbReference type="STRING" id="1408435.GCA_000685885_01420"/>
<dbReference type="AlphaFoldDB" id="A0A2K8P083"/>
<evidence type="ECO:0000313" key="1">
    <source>
        <dbReference type="EMBL" id="ATZ18303.1"/>
    </source>
</evidence>
<proteinExistence type="predicted"/>
<gene>
    <name evidence="1" type="ORF">EMELA_v1c08160</name>
</gene>
<keyword evidence="2" id="KW-1185">Reference proteome</keyword>
<dbReference type="Proteomes" id="UP000231896">
    <property type="component" value="Chromosome"/>
</dbReference>